<name>M2YA18_9MICC</name>
<dbReference type="AlphaFoldDB" id="M2YA18"/>
<evidence type="ECO:0000313" key="1">
    <source>
        <dbReference type="EMBL" id="EME35464.1"/>
    </source>
</evidence>
<evidence type="ECO:0000313" key="2">
    <source>
        <dbReference type="Proteomes" id="UP000009877"/>
    </source>
</evidence>
<protein>
    <submittedName>
        <fullName evidence="1">Uncharacterized protein</fullName>
    </submittedName>
</protein>
<dbReference type="Proteomes" id="UP000009877">
    <property type="component" value="Unassembled WGS sequence"/>
</dbReference>
<reference evidence="1 2" key="1">
    <citation type="journal article" date="2014" name="Genome Announc.">
        <title>Draft Genome Sequence of Kocuria palustris PEL.</title>
        <authorList>
            <person name="Sharma G."/>
            <person name="Khatri I."/>
            <person name="Subramanian S."/>
        </authorList>
    </citation>
    <scope>NUCLEOTIDE SEQUENCE [LARGE SCALE GENOMIC DNA]</scope>
    <source>
        <strain evidence="1 2">PEL</strain>
    </source>
</reference>
<gene>
    <name evidence="1" type="ORF">C884_01993</name>
</gene>
<dbReference type="EMBL" id="ANHZ02000045">
    <property type="protein sequence ID" value="EME35464.1"/>
    <property type="molecule type" value="Genomic_DNA"/>
</dbReference>
<accession>M2YA18</accession>
<proteinExistence type="predicted"/>
<keyword evidence="2" id="KW-1185">Reference proteome</keyword>
<organism evidence="1 2">
    <name type="scientific">Kocuria palustris PEL</name>
    <dbReference type="NCBI Taxonomy" id="1236550"/>
    <lineage>
        <taxon>Bacteria</taxon>
        <taxon>Bacillati</taxon>
        <taxon>Actinomycetota</taxon>
        <taxon>Actinomycetes</taxon>
        <taxon>Micrococcales</taxon>
        <taxon>Micrococcaceae</taxon>
        <taxon>Kocuria</taxon>
    </lineage>
</organism>
<sequence>MTTTTENPAAVQAEAERAHEDAALMLSDAVAHLQALHERAQRTEARTSQELLTHEDAALRCLGNGDREGARVQMRQWANLSADYDSARAEQAKAIRSAQRHCDSASIAMEKAEAHRRLASRGWHDLRTYDEIWAAMETAKAEGIGLMVELDSGDAAMWGEDFDDLFDDLFPGEGVRITDVLAVTEAEAGGPQGGCTCAECINPECSNNGEMFWDRPVWEGTRPTCPRCRREGRRMECQGCQDD</sequence>
<dbReference type="RefSeq" id="WP_006215868.1">
    <property type="nucleotide sequence ID" value="NZ_ANHZ02000045.1"/>
</dbReference>
<comment type="caution">
    <text evidence="1">The sequence shown here is derived from an EMBL/GenBank/DDBJ whole genome shotgun (WGS) entry which is preliminary data.</text>
</comment>